<keyword evidence="3" id="KW-1003">Cell membrane</keyword>
<feature type="transmembrane region" description="Helical" evidence="7">
    <location>
        <begin position="94"/>
        <end position="114"/>
    </location>
</feature>
<feature type="transmembrane region" description="Helical" evidence="7">
    <location>
        <begin position="70"/>
        <end position="88"/>
    </location>
</feature>
<dbReference type="Pfam" id="PF00892">
    <property type="entry name" value="EamA"/>
    <property type="match status" value="1"/>
</dbReference>
<evidence type="ECO:0000256" key="1">
    <source>
        <dbReference type="ARBA" id="ARBA00004651"/>
    </source>
</evidence>
<dbReference type="InterPro" id="IPR037185">
    <property type="entry name" value="EmrE-like"/>
</dbReference>
<proteinExistence type="inferred from homology"/>
<sequence length="295" mass="30165">MTDRASRAALGPVGLVLVGILSVQLGAAIAKGLFDVVAPTAMVWLRLATSALVLAAVARPRLVGRSRDDWLVVLGFGASLATMNWAIYQSFSRIPLGIAVTIEFIGPLVLAVLGSRRVRDVVWVLLAAAGVVLLGFERTDLDLVGVLCALLAGAAWACYILLSASTGRRWEGFDGLAVASVLAAVGMTLPALLTAGSDLRDGRVLLLGALVGLLSSVIPYSCELVALRTLRPAVFGILMSLEPAAAALAAIVVLHEALSPVQWLAIACVVAASVGATRSGAGAAARSDAPGTIAA</sequence>
<keyword evidence="4 7" id="KW-0812">Transmembrane</keyword>
<name>A0ABV6DXX6_9ACTN</name>
<feature type="transmembrane region" description="Helical" evidence="7">
    <location>
        <begin position="233"/>
        <end position="254"/>
    </location>
</feature>
<feature type="transmembrane region" description="Helical" evidence="7">
    <location>
        <begin position="143"/>
        <end position="162"/>
    </location>
</feature>
<dbReference type="Proteomes" id="UP001589698">
    <property type="component" value="Unassembled WGS sequence"/>
</dbReference>
<dbReference type="PANTHER" id="PTHR42920">
    <property type="entry name" value="OS03G0707200 PROTEIN-RELATED"/>
    <property type="match status" value="1"/>
</dbReference>
<gene>
    <name evidence="9" type="ORF">ACFFJG_03750</name>
</gene>
<feature type="transmembrane region" description="Helical" evidence="7">
    <location>
        <begin position="174"/>
        <end position="193"/>
    </location>
</feature>
<evidence type="ECO:0000256" key="6">
    <source>
        <dbReference type="ARBA" id="ARBA00023136"/>
    </source>
</evidence>
<evidence type="ECO:0000256" key="7">
    <source>
        <dbReference type="SAM" id="Phobius"/>
    </source>
</evidence>
<keyword evidence="5 7" id="KW-1133">Transmembrane helix</keyword>
<evidence type="ECO:0000313" key="10">
    <source>
        <dbReference type="Proteomes" id="UP001589698"/>
    </source>
</evidence>
<evidence type="ECO:0000256" key="5">
    <source>
        <dbReference type="ARBA" id="ARBA00022989"/>
    </source>
</evidence>
<evidence type="ECO:0000313" key="9">
    <source>
        <dbReference type="EMBL" id="MFC0221586.1"/>
    </source>
</evidence>
<evidence type="ECO:0000256" key="4">
    <source>
        <dbReference type="ARBA" id="ARBA00022692"/>
    </source>
</evidence>
<dbReference type="InterPro" id="IPR051258">
    <property type="entry name" value="Diverse_Substrate_Transporter"/>
</dbReference>
<feature type="transmembrane region" description="Helical" evidence="7">
    <location>
        <begin position="260"/>
        <end position="277"/>
    </location>
</feature>
<dbReference type="EMBL" id="JBHLXH010000001">
    <property type="protein sequence ID" value="MFC0221586.1"/>
    <property type="molecule type" value="Genomic_DNA"/>
</dbReference>
<evidence type="ECO:0000259" key="8">
    <source>
        <dbReference type="Pfam" id="PF00892"/>
    </source>
</evidence>
<keyword evidence="6 7" id="KW-0472">Membrane</keyword>
<feature type="transmembrane region" description="Helical" evidence="7">
    <location>
        <begin position="121"/>
        <end position="137"/>
    </location>
</feature>
<dbReference type="PANTHER" id="PTHR42920:SF5">
    <property type="entry name" value="EAMA DOMAIN-CONTAINING PROTEIN"/>
    <property type="match status" value="1"/>
</dbReference>
<feature type="transmembrane region" description="Helical" evidence="7">
    <location>
        <begin position="205"/>
        <end position="226"/>
    </location>
</feature>
<comment type="caution">
    <text evidence="9">The sequence shown here is derived from an EMBL/GenBank/DDBJ whole genome shotgun (WGS) entry which is preliminary data.</text>
</comment>
<accession>A0ABV6DXX6</accession>
<protein>
    <submittedName>
        <fullName evidence="9">DMT family transporter</fullName>
    </submittedName>
</protein>
<dbReference type="InterPro" id="IPR000620">
    <property type="entry name" value="EamA_dom"/>
</dbReference>
<comment type="subcellular location">
    <subcellularLocation>
        <location evidence="1">Cell membrane</location>
        <topology evidence="1">Multi-pass membrane protein</topology>
    </subcellularLocation>
</comment>
<dbReference type="RefSeq" id="WP_378517266.1">
    <property type="nucleotide sequence ID" value="NZ_CBCSDI010000006.1"/>
</dbReference>
<comment type="similarity">
    <text evidence="2">Belongs to the EamA transporter family.</text>
</comment>
<keyword evidence="10" id="KW-1185">Reference proteome</keyword>
<evidence type="ECO:0000256" key="3">
    <source>
        <dbReference type="ARBA" id="ARBA00022475"/>
    </source>
</evidence>
<feature type="transmembrane region" description="Helical" evidence="7">
    <location>
        <begin position="12"/>
        <end position="30"/>
    </location>
</feature>
<dbReference type="SUPFAM" id="SSF103481">
    <property type="entry name" value="Multidrug resistance efflux transporter EmrE"/>
    <property type="match status" value="2"/>
</dbReference>
<organism evidence="9 10">
    <name type="scientific">Nocardioides zeicaulis</name>
    <dbReference type="NCBI Taxonomy" id="1776857"/>
    <lineage>
        <taxon>Bacteria</taxon>
        <taxon>Bacillati</taxon>
        <taxon>Actinomycetota</taxon>
        <taxon>Actinomycetes</taxon>
        <taxon>Propionibacteriales</taxon>
        <taxon>Nocardioidaceae</taxon>
        <taxon>Nocardioides</taxon>
    </lineage>
</organism>
<evidence type="ECO:0000256" key="2">
    <source>
        <dbReference type="ARBA" id="ARBA00007362"/>
    </source>
</evidence>
<reference evidence="9 10" key="1">
    <citation type="submission" date="2024-09" db="EMBL/GenBank/DDBJ databases">
        <authorList>
            <person name="Sun Q."/>
            <person name="Mori K."/>
        </authorList>
    </citation>
    <scope>NUCLEOTIDE SEQUENCE [LARGE SCALE GENOMIC DNA]</scope>
    <source>
        <strain evidence="9 10">CCM 8654</strain>
    </source>
</reference>
<feature type="transmembrane region" description="Helical" evidence="7">
    <location>
        <begin position="36"/>
        <end position="58"/>
    </location>
</feature>
<feature type="domain" description="EamA" evidence="8">
    <location>
        <begin position="144"/>
        <end position="275"/>
    </location>
</feature>